<evidence type="ECO:0000256" key="3">
    <source>
        <dbReference type="ARBA" id="ARBA00022989"/>
    </source>
</evidence>
<reference evidence="7" key="2">
    <citation type="submission" date="2021-04" db="EMBL/GenBank/DDBJ databases">
        <authorList>
            <person name="Zhang T."/>
            <person name="Zhang Y."/>
            <person name="Lu D."/>
            <person name="Zuo D."/>
            <person name="Du Z."/>
        </authorList>
    </citation>
    <scope>NUCLEOTIDE SEQUENCE</scope>
    <source>
        <strain evidence="7">JR1</strain>
    </source>
</reference>
<gene>
    <name evidence="7" type="ORF">KDU71_14865</name>
</gene>
<dbReference type="GO" id="GO:0016020">
    <property type="term" value="C:membrane"/>
    <property type="evidence" value="ECO:0007669"/>
    <property type="project" value="UniProtKB-SubCell"/>
</dbReference>
<feature type="domain" description="GtrA/DPMS transmembrane" evidence="6">
    <location>
        <begin position="30"/>
        <end position="156"/>
    </location>
</feature>
<evidence type="ECO:0000256" key="1">
    <source>
        <dbReference type="ARBA" id="ARBA00004141"/>
    </source>
</evidence>
<proteinExistence type="predicted"/>
<dbReference type="RefSeq" id="WP_212191882.1">
    <property type="nucleotide sequence ID" value="NZ_JAGTAR010000023.1"/>
</dbReference>
<dbReference type="Proteomes" id="UP000679220">
    <property type="component" value="Unassembled WGS sequence"/>
</dbReference>
<feature type="transmembrane region" description="Helical" evidence="5">
    <location>
        <begin position="103"/>
        <end position="124"/>
    </location>
</feature>
<comment type="caution">
    <text evidence="7">The sequence shown here is derived from an EMBL/GenBank/DDBJ whole genome shotgun (WGS) entry which is preliminary data.</text>
</comment>
<evidence type="ECO:0000313" key="8">
    <source>
        <dbReference type="Proteomes" id="UP000679220"/>
    </source>
</evidence>
<dbReference type="Pfam" id="PF04138">
    <property type="entry name" value="GtrA_DPMS_TM"/>
    <property type="match status" value="1"/>
</dbReference>
<accession>A0A941F728</accession>
<dbReference type="InterPro" id="IPR007267">
    <property type="entry name" value="GtrA_DPMS_TM"/>
</dbReference>
<reference evidence="7" key="1">
    <citation type="journal article" date="2018" name="Int. J. Syst. Evol. Microbiol.">
        <title>Carboxylicivirga sediminis sp. nov., isolated from coastal sediment.</title>
        <authorList>
            <person name="Wang F.Q."/>
            <person name="Ren L.H."/>
            <person name="Zou R.J."/>
            <person name="Sun Y.Z."/>
            <person name="Liu X.J."/>
            <person name="Jiang F."/>
            <person name="Liu L.J."/>
        </authorList>
    </citation>
    <scope>NUCLEOTIDE SEQUENCE</scope>
    <source>
        <strain evidence="7">JR1</strain>
    </source>
</reference>
<evidence type="ECO:0000313" key="7">
    <source>
        <dbReference type="EMBL" id="MBR8536854.1"/>
    </source>
</evidence>
<evidence type="ECO:0000256" key="5">
    <source>
        <dbReference type="SAM" id="Phobius"/>
    </source>
</evidence>
<dbReference type="GO" id="GO:0000271">
    <property type="term" value="P:polysaccharide biosynthetic process"/>
    <property type="evidence" value="ECO:0007669"/>
    <property type="project" value="InterPro"/>
</dbReference>
<feature type="transmembrane region" description="Helical" evidence="5">
    <location>
        <begin position="27"/>
        <end position="49"/>
    </location>
</feature>
<keyword evidence="2 5" id="KW-0812">Transmembrane</keyword>
<feature type="transmembrane region" description="Helical" evidence="5">
    <location>
        <begin position="130"/>
        <end position="149"/>
    </location>
</feature>
<dbReference type="AlphaFoldDB" id="A0A941F728"/>
<comment type="subcellular location">
    <subcellularLocation>
        <location evidence="1">Membrane</location>
        <topology evidence="1">Multi-pass membrane protein</topology>
    </subcellularLocation>
</comment>
<evidence type="ECO:0000256" key="2">
    <source>
        <dbReference type="ARBA" id="ARBA00022692"/>
    </source>
</evidence>
<evidence type="ECO:0000259" key="6">
    <source>
        <dbReference type="Pfam" id="PF04138"/>
    </source>
</evidence>
<keyword evidence="3 5" id="KW-1133">Transmembrane helix</keyword>
<evidence type="ECO:0000256" key="4">
    <source>
        <dbReference type="ARBA" id="ARBA00023136"/>
    </source>
</evidence>
<protein>
    <submittedName>
        <fullName evidence="7">GtrA family protein</fullName>
    </submittedName>
</protein>
<sequence>MTFLSKTILSLLDWFYKPFSNYLPRQTFNYAACGGANTVFDILLYFITYNYILDKHIVHTGIVAISPHIAAFLFVFPITFTTGFLLSKYITFTESNLRGRVQLFRYGLTVVGSILLNYILLKLFVEVAGLYPTLSKILTTIIVVGYSYVCQKYFTFKIKIHPHES</sequence>
<keyword evidence="4 5" id="KW-0472">Membrane</keyword>
<dbReference type="EMBL" id="JAGTAR010000023">
    <property type="protein sequence ID" value="MBR8536854.1"/>
    <property type="molecule type" value="Genomic_DNA"/>
</dbReference>
<name>A0A941F728_9BACT</name>
<keyword evidence="8" id="KW-1185">Reference proteome</keyword>
<organism evidence="7 8">
    <name type="scientific">Carboxylicivirga sediminis</name>
    <dbReference type="NCBI Taxonomy" id="2006564"/>
    <lineage>
        <taxon>Bacteria</taxon>
        <taxon>Pseudomonadati</taxon>
        <taxon>Bacteroidota</taxon>
        <taxon>Bacteroidia</taxon>
        <taxon>Marinilabiliales</taxon>
        <taxon>Marinilabiliaceae</taxon>
        <taxon>Carboxylicivirga</taxon>
    </lineage>
</organism>
<feature type="transmembrane region" description="Helical" evidence="5">
    <location>
        <begin position="69"/>
        <end position="91"/>
    </location>
</feature>